<dbReference type="AlphaFoldDB" id="A0A1M7U3K7"/>
<name>A0A1M7U3K7_9FIRM</name>
<gene>
    <name evidence="3" type="ORF">SAMN02745215_02908</name>
</gene>
<dbReference type="GO" id="GO:0003677">
    <property type="term" value="F:DNA binding"/>
    <property type="evidence" value="ECO:0007669"/>
    <property type="project" value="InterPro"/>
</dbReference>
<evidence type="ECO:0000259" key="1">
    <source>
        <dbReference type="Pfam" id="PF03374"/>
    </source>
</evidence>
<organism evidence="3 4">
    <name type="scientific">Desulfitobacterium chlororespirans DSM 11544</name>
    <dbReference type="NCBI Taxonomy" id="1121395"/>
    <lineage>
        <taxon>Bacteria</taxon>
        <taxon>Bacillati</taxon>
        <taxon>Bacillota</taxon>
        <taxon>Clostridia</taxon>
        <taxon>Eubacteriales</taxon>
        <taxon>Desulfitobacteriaceae</taxon>
        <taxon>Desulfitobacterium</taxon>
    </lineage>
</organism>
<dbReference type="Pfam" id="PF03374">
    <property type="entry name" value="ANT"/>
    <property type="match status" value="1"/>
</dbReference>
<dbReference type="EMBL" id="FRDN01000009">
    <property type="protein sequence ID" value="SHN77589.1"/>
    <property type="molecule type" value="Genomic_DNA"/>
</dbReference>
<protein>
    <submittedName>
        <fullName evidence="3">Phage antirepressor protein YoqD, KilAC domain</fullName>
    </submittedName>
</protein>
<reference evidence="4" key="1">
    <citation type="submission" date="2016-12" db="EMBL/GenBank/DDBJ databases">
        <authorList>
            <person name="Varghese N."/>
            <person name="Submissions S."/>
        </authorList>
    </citation>
    <scope>NUCLEOTIDE SEQUENCE [LARGE SCALE GENOMIC DNA]</scope>
    <source>
        <strain evidence="4">DSM 11544</strain>
    </source>
</reference>
<dbReference type="Proteomes" id="UP000184010">
    <property type="component" value="Unassembled WGS sequence"/>
</dbReference>
<evidence type="ECO:0000313" key="3">
    <source>
        <dbReference type="EMBL" id="SHN77589.1"/>
    </source>
</evidence>
<sequence length="235" mass="26693">MSNLIPIEINDQLQQEVSARKLHEGLGMNRDFTNWFKYQAEKLSLREGADFTPILAESTGGRPSIDYKVPIDIAKHICMISGGELAHQIREHFIQAERAWNSPEQVMARAVQIANQRINSLQLIIEEQKPKVIFAEALETSGNSILIGELAKILRQNGIEIGQNRLFEKLREEGYLIKRGESYNQPTQYSMEMGLFEIKKRTITNPDGSVRATTTTKVTGKGQIYFVNKFKKQIA</sequence>
<proteinExistence type="predicted"/>
<dbReference type="InterPro" id="IPR013557">
    <property type="entry name" value="AntA/B_antirep"/>
</dbReference>
<dbReference type="RefSeq" id="WP_072773521.1">
    <property type="nucleotide sequence ID" value="NZ_FRDN01000009.1"/>
</dbReference>
<dbReference type="InterPro" id="IPR005039">
    <property type="entry name" value="Ant_C"/>
</dbReference>
<evidence type="ECO:0000313" key="4">
    <source>
        <dbReference type="Proteomes" id="UP000184010"/>
    </source>
</evidence>
<feature type="domain" description="AntA/AntB antirepressor" evidence="2">
    <location>
        <begin position="17"/>
        <end position="81"/>
    </location>
</feature>
<dbReference type="STRING" id="1121395.SAMN02745215_02908"/>
<dbReference type="Pfam" id="PF08346">
    <property type="entry name" value="AntA"/>
    <property type="match status" value="1"/>
</dbReference>
<keyword evidence="4" id="KW-1185">Reference proteome</keyword>
<evidence type="ECO:0000259" key="2">
    <source>
        <dbReference type="Pfam" id="PF08346"/>
    </source>
</evidence>
<accession>A0A1M7U3K7</accession>
<feature type="domain" description="Antirepressor protein C-terminal" evidence="1">
    <location>
        <begin position="125"/>
        <end position="232"/>
    </location>
</feature>